<feature type="transmembrane region" description="Helical" evidence="7">
    <location>
        <begin position="7"/>
        <end position="24"/>
    </location>
</feature>
<keyword evidence="9" id="KW-1185">Reference proteome</keyword>
<dbReference type="PANTHER" id="PTHR37481">
    <property type="entry name" value="LIPOPOLYSACCHARIDE EXPORT SYSTEM PROTEIN LPTC"/>
    <property type="match status" value="1"/>
</dbReference>
<dbReference type="GO" id="GO:0015221">
    <property type="term" value="F:lipopolysaccharide transmembrane transporter activity"/>
    <property type="evidence" value="ECO:0007669"/>
    <property type="project" value="InterPro"/>
</dbReference>
<dbReference type="PANTHER" id="PTHR37481:SF1">
    <property type="entry name" value="LIPOPOLYSACCHARIDE EXPORT SYSTEM PROTEIN LPTC"/>
    <property type="match status" value="1"/>
</dbReference>
<keyword evidence="2" id="KW-0997">Cell inner membrane</keyword>
<evidence type="ECO:0000256" key="6">
    <source>
        <dbReference type="SAM" id="MobiDB-lite"/>
    </source>
</evidence>
<dbReference type="InterPro" id="IPR010664">
    <property type="entry name" value="LipoPS_assembly_LptC-rel"/>
</dbReference>
<dbReference type="GO" id="GO:0005886">
    <property type="term" value="C:plasma membrane"/>
    <property type="evidence" value="ECO:0007669"/>
    <property type="project" value="InterPro"/>
</dbReference>
<proteinExistence type="predicted"/>
<evidence type="ECO:0000256" key="4">
    <source>
        <dbReference type="ARBA" id="ARBA00022989"/>
    </source>
</evidence>
<evidence type="ECO:0000256" key="7">
    <source>
        <dbReference type="SAM" id="Phobius"/>
    </source>
</evidence>
<dbReference type="GO" id="GO:0030288">
    <property type="term" value="C:outer membrane-bounded periplasmic space"/>
    <property type="evidence" value="ECO:0007669"/>
    <property type="project" value="TreeGrafter"/>
</dbReference>
<dbReference type="OrthoDB" id="7063068at2"/>
<dbReference type="InterPro" id="IPR026265">
    <property type="entry name" value="LptC"/>
</dbReference>
<dbReference type="Gene3D" id="2.60.450.10">
    <property type="entry name" value="Lipopolysaccharide (LPS) transport protein A like domain"/>
    <property type="match status" value="1"/>
</dbReference>
<organism evidence="8 9">
    <name type="scientific">Hydrocarboniphaga daqingensis</name>
    <dbReference type="NCBI Taxonomy" id="490188"/>
    <lineage>
        <taxon>Bacteria</taxon>
        <taxon>Pseudomonadati</taxon>
        <taxon>Pseudomonadota</taxon>
        <taxon>Gammaproteobacteria</taxon>
        <taxon>Nevskiales</taxon>
        <taxon>Nevskiaceae</taxon>
        <taxon>Hydrocarboniphaga</taxon>
    </lineage>
</organism>
<keyword evidence="1" id="KW-1003">Cell membrane</keyword>
<dbReference type="Pfam" id="PF06835">
    <property type="entry name" value="LptC"/>
    <property type="match status" value="1"/>
</dbReference>
<dbReference type="NCBIfam" id="TIGR04409">
    <property type="entry name" value="LptC_YrbK"/>
    <property type="match status" value="1"/>
</dbReference>
<dbReference type="AlphaFoldDB" id="A0A1M5R5I3"/>
<dbReference type="STRING" id="490188.SAMN04488068_2914"/>
<dbReference type="RefSeq" id="WP_072898578.1">
    <property type="nucleotide sequence ID" value="NZ_FQWZ01000007.1"/>
</dbReference>
<reference evidence="8 9" key="1">
    <citation type="submission" date="2016-11" db="EMBL/GenBank/DDBJ databases">
        <authorList>
            <person name="Jaros S."/>
            <person name="Januszkiewicz K."/>
            <person name="Wedrychowicz H."/>
        </authorList>
    </citation>
    <scope>NUCLEOTIDE SEQUENCE [LARGE SCALE GENOMIC DNA]</scope>
    <source>
        <strain evidence="8 9">CGMCC 1.7049</strain>
    </source>
</reference>
<evidence type="ECO:0000256" key="2">
    <source>
        <dbReference type="ARBA" id="ARBA00022519"/>
    </source>
</evidence>
<evidence type="ECO:0000256" key="1">
    <source>
        <dbReference type="ARBA" id="ARBA00022475"/>
    </source>
</evidence>
<gene>
    <name evidence="8" type="ORF">SAMN04488068_2914</name>
</gene>
<dbReference type="GO" id="GO:0017089">
    <property type="term" value="F:glycolipid transfer activity"/>
    <property type="evidence" value="ECO:0007669"/>
    <property type="project" value="TreeGrafter"/>
</dbReference>
<keyword evidence="3 7" id="KW-0812">Transmembrane</keyword>
<dbReference type="InterPro" id="IPR052363">
    <property type="entry name" value="LPS_export_LptC"/>
</dbReference>
<dbReference type="Proteomes" id="UP000199758">
    <property type="component" value="Unassembled WGS sequence"/>
</dbReference>
<evidence type="ECO:0000256" key="3">
    <source>
        <dbReference type="ARBA" id="ARBA00022692"/>
    </source>
</evidence>
<sequence>MFARIKPWLIWLMLPLMAGVWLLFQSRGMQPEPVPVADGAAAPRYSLRGVKWTRVDATGQREFTAEADSADYYDDESARYEQLRMNVPRAGQAPWRLSSPKGSAPAHEKRISMEGPVEVVGSWPDGEALTMTTPQLWVDPARHLLSTEAGVQFDSASRSGQAKGLKADWEQQTVQLLGNVRMQYVPRKP</sequence>
<keyword evidence="4 7" id="KW-1133">Transmembrane helix</keyword>
<protein>
    <submittedName>
        <fullName evidence="8">LPS export ABC transporter protein LptC</fullName>
    </submittedName>
</protein>
<evidence type="ECO:0000313" key="9">
    <source>
        <dbReference type="Proteomes" id="UP000199758"/>
    </source>
</evidence>
<feature type="region of interest" description="Disordered" evidence="6">
    <location>
        <begin position="92"/>
        <end position="111"/>
    </location>
</feature>
<accession>A0A1M5R5I3</accession>
<name>A0A1M5R5I3_9GAMM</name>
<evidence type="ECO:0000313" key="8">
    <source>
        <dbReference type="EMBL" id="SHH21644.1"/>
    </source>
</evidence>
<dbReference type="EMBL" id="FQWZ01000007">
    <property type="protein sequence ID" value="SHH21644.1"/>
    <property type="molecule type" value="Genomic_DNA"/>
</dbReference>
<keyword evidence="5 7" id="KW-0472">Membrane</keyword>
<evidence type="ECO:0000256" key="5">
    <source>
        <dbReference type="ARBA" id="ARBA00023136"/>
    </source>
</evidence>